<dbReference type="PANTHER" id="PTHR19848">
    <property type="entry name" value="WD40 REPEAT PROTEIN"/>
    <property type="match status" value="1"/>
</dbReference>
<keyword evidence="2" id="KW-0677">Repeat</keyword>
<gene>
    <name evidence="5" type="ORF">ECPE_LOCUS8179</name>
</gene>
<dbReference type="Proteomes" id="UP000272942">
    <property type="component" value="Unassembled WGS sequence"/>
</dbReference>
<evidence type="ECO:0000313" key="5">
    <source>
        <dbReference type="EMBL" id="VDP82934.1"/>
    </source>
</evidence>
<feature type="compositionally biased region" description="Polar residues" evidence="4">
    <location>
        <begin position="1"/>
        <end position="10"/>
    </location>
</feature>
<dbReference type="OrthoDB" id="1357022at2759"/>
<name>A0A183AMJ4_9TREM</name>
<evidence type="ECO:0000256" key="2">
    <source>
        <dbReference type="ARBA" id="ARBA00022737"/>
    </source>
</evidence>
<reference evidence="5 6" key="2">
    <citation type="submission" date="2018-11" db="EMBL/GenBank/DDBJ databases">
        <authorList>
            <consortium name="Pathogen Informatics"/>
        </authorList>
    </citation>
    <scope>NUCLEOTIDE SEQUENCE [LARGE SCALE GENOMIC DNA]</scope>
    <source>
        <strain evidence="5 6">Egypt</strain>
    </source>
</reference>
<feature type="repeat" description="WD" evidence="3">
    <location>
        <begin position="700"/>
        <end position="741"/>
    </location>
</feature>
<dbReference type="PROSITE" id="PS50082">
    <property type="entry name" value="WD_REPEATS_2"/>
    <property type="match status" value="1"/>
</dbReference>
<dbReference type="PANTHER" id="PTHR19848:SF8">
    <property type="entry name" value="F-BOX AND WD REPEAT DOMAIN CONTAINING 7"/>
    <property type="match status" value="1"/>
</dbReference>
<dbReference type="SMART" id="SM00320">
    <property type="entry name" value="WD40"/>
    <property type="match status" value="5"/>
</dbReference>
<dbReference type="WBParaSite" id="ECPE_0000820101-mRNA-1">
    <property type="protein sequence ID" value="ECPE_0000820101-mRNA-1"/>
    <property type="gene ID" value="ECPE_0000820101"/>
</dbReference>
<evidence type="ECO:0000313" key="6">
    <source>
        <dbReference type="Proteomes" id="UP000272942"/>
    </source>
</evidence>
<protein>
    <submittedName>
        <fullName evidence="7">WD_REPEATS_REGION domain-containing protein</fullName>
    </submittedName>
</protein>
<evidence type="ECO:0000313" key="7">
    <source>
        <dbReference type="WBParaSite" id="ECPE_0000820101-mRNA-1"/>
    </source>
</evidence>
<dbReference type="EMBL" id="UZAN01045623">
    <property type="protein sequence ID" value="VDP82934.1"/>
    <property type="molecule type" value="Genomic_DNA"/>
</dbReference>
<dbReference type="Pfam" id="PF00400">
    <property type="entry name" value="WD40"/>
    <property type="match status" value="1"/>
</dbReference>
<proteinExistence type="predicted"/>
<keyword evidence="1 3" id="KW-0853">WD repeat</keyword>
<dbReference type="InterPro" id="IPR036322">
    <property type="entry name" value="WD40_repeat_dom_sf"/>
</dbReference>
<reference evidence="7" key="1">
    <citation type="submission" date="2016-06" db="UniProtKB">
        <authorList>
            <consortium name="WormBaseParasite"/>
        </authorList>
    </citation>
    <scope>IDENTIFICATION</scope>
</reference>
<evidence type="ECO:0000256" key="3">
    <source>
        <dbReference type="PROSITE-ProRule" id="PRU00221"/>
    </source>
</evidence>
<feature type="region of interest" description="Disordered" evidence="4">
    <location>
        <begin position="1"/>
        <end position="34"/>
    </location>
</feature>
<dbReference type="SUPFAM" id="SSF50978">
    <property type="entry name" value="WD40 repeat-like"/>
    <property type="match status" value="1"/>
</dbReference>
<evidence type="ECO:0000256" key="1">
    <source>
        <dbReference type="ARBA" id="ARBA00022574"/>
    </source>
</evidence>
<dbReference type="InterPro" id="IPR001680">
    <property type="entry name" value="WD40_rpt"/>
</dbReference>
<sequence>MEVNVESGSTPADRARSPNSYQYDHMGGLDVDDEDDIGLVVPNTSAMGRRGSLLLSDDTDEELSDSLVDDLKLPMSAWRRRSSATSPAINPPGINVPAPIVLAELPRLSELARVDRSGTPGDGDAKFELHSIAVSPRLDIVLLSGEGKLNLDVVRADGPDDSTESIETAVSLPSVYYLKRNGNRFYLDQSRSLRLPPCSLWFESVTAEISGSVYTAVSAVSDDSQFVAIGLSNGFVWLYSLEEVGWVCCISTYIANMWIKLMDDSSGECNGHSETLLKERTQTALDAGTVPATCLFLPSLTNDEDKLFTKPQINHMIAAAIGSSVLFWRIRDGCLLLDLSAHSSWVTAIRLLPLDVSDSDEDYVNINSLPIGLLTASSDGVIKRWEVGAACLPSPTTPTPMGIPSLGDAHLRRISQQSVFSNRSNDKSTAVHGLWTDVFDVWFGPHASLLVVGRRRHSSDLQVFSLHFDESHLYGIVKRFCLVTESAGANGLHKTSHSSVLDRVIHLHTWQSHDSKEEKSSDLTLVVLAVFASGTVRYWHMPSVSYEISGLSSNYTEMQPAESWPPMHDLDIMHQSRQQRATRKISTSELQAKVLCDNEEIGSMVPVTWSTLRSISKSVLLPPPSPYNYQPSSTPHSPAGDALSRTILVWLTAGFDGMIYGRQLIFPNPKLNSRPEDQMVSDTAARFSNPDSAPWRIDLAAHSPAPISDADIDPTGQWLLTGSTDETAKVWCLASGSLVFDTGTHGACVRSVCFRPVLDEPSTPAGHEWFVATGDDTGTLRIWLLTSKRLRRAKPKSLQYGQLNRSLSPDSLLYQKGSINRAHWHTSSSRHLNRLPSPDLKDLERPASRDARAAFFSNAAGFGGSWLRRLVWSPDGRLITGLSDRLCVWPFEAPLPHVASSGTGRDRFGGDLFQGPRLELKRCRVLRVLSSGLAERVTSSLHMLSVSPRRSVTKNSQPSIFPDLPPTIVTVDVNTGTLYVFDPIGALFQSELGD</sequence>
<keyword evidence="6" id="KW-1185">Reference proteome</keyword>
<dbReference type="InterPro" id="IPR015943">
    <property type="entry name" value="WD40/YVTN_repeat-like_dom_sf"/>
</dbReference>
<dbReference type="AlphaFoldDB" id="A0A183AMJ4"/>
<accession>A0A183AMJ4</accession>
<dbReference type="Gene3D" id="2.130.10.10">
    <property type="entry name" value="YVTN repeat-like/Quinoprotein amine dehydrogenase"/>
    <property type="match status" value="2"/>
</dbReference>
<evidence type="ECO:0000256" key="4">
    <source>
        <dbReference type="SAM" id="MobiDB-lite"/>
    </source>
</evidence>
<organism evidence="7">
    <name type="scientific">Echinostoma caproni</name>
    <dbReference type="NCBI Taxonomy" id="27848"/>
    <lineage>
        <taxon>Eukaryota</taxon>
        <taxon>Metazoa</taxon>
        <taxon>Spiralia</taxon>
        <taxon>Lophotrochozoa</taxon>
        <taxon>Platyhelminthes</taxon>
        <taxon>Trematoda</taxon>
        <taxon>Digenea</taxon>
        <taxon>Plagiorchiida</taxon>
        <taxon>Echinostomata</taxon>
        <taxon>Echinostomatoidea</taxon>
        <taxon>Echinostomatidae</taxon>
        <taxon>Echinostoma</taxon>
    </lineage>
</organism>